<dbReference type="GO" id="GO:0005829">
    <property type="term" value="C:cytosol"/>
    <property type="evidence" value="ECO:0007669"/>
    <property type="project" value="TreeGrafter"/>
</dbReference>
<proteinExistence type="inferred from homology"/>
<keyword evidence="6 8" id="KW-0687">Ribonucleoprotein</keyword>
<feature type="region of interest" description="Disordered" evidence="9">
    <location>
        <begin position="1"/>
        <end position="23"/>
    </location>
</feature>
<evidence type="ECO:0000256" key="8">
    <source>
        <dbReference type="HAMAP-Rule" id="MF_00500"/>
    </source>
</evidence>
<dbReference type="PANTHER" id="PTHR33398">
    <property type="entry name" value="30S RIBOSOMAL PROTEIN S20"/>
    <property type="match status" value="1"/>
</dbReference>
<accession>A0A7C3Z3U5</accession>
<evidence type="ECO:0000256" key="4">
    <source>
        <dbReference type="ARBA" id="ARBA00022884"/>
    </source>
</evidence>
<evidence type="ECO:0000256" key="6">
    <source>
        <dbReference type="ARBA" id="ARBA00023274"/>
    </source>
</evidence>
<dbReference type="SUPFAM" id="SSF46992">
    <property type="entry name" value="Ribosomal protein S20"/>
    <property type="match status" value="1"/>
</dbReference>
<keyword evidence="3 8" id="KW-0699">rRNA-binding</keyword>
<dbReference type="PANTHER" id="PTHR33398:SF1">
    <property type="entry name" value="SMALL RIBOSOMAL SUBUNIT PROTEIN BS20C"/>
    <property type="match status" value="1"/>
</dbReference>
<evidence type="ECO:0000256" key="3">
    <source>
        <dbReference type="ARBA" id="ARBA00022730"/>
    </source>
</evidence>
<dbReference type="Pfam" id="PF01649">
    <property type="entry name" value="Ribosomal_S20p"/>
    <property type="match status" value="1"/>
</dbReference>
<evidence type="ECO:0000256" key="5">
    <source>
        <dbReference type="ARBA" id="ARBA00022980"/>
    </source>
</evidence>
<comment type="caution">
    <text evidence="10">The sequence shown here is derived from an EMBL/GenBank/DDBJ whole genome shotgun (WGS) entry which is preliminary data.</text>
</comment>
<dbReference type="EMBL" id="DTMF01000255">
    <property type="protein sequence ID" value="HGF34768.1"/>
    <property type="molecule type" value="Genomic_DNA"/>
</dbReference>
<dbReference type="Gene3D" id="1.20.58.110">
    <property type="entry name" value="Ribosomal protein S20"/>
    <property type="match status" value="1"/>
</dbReference>
<gene>
    <name evidence="8" type="primary">rpsT</name>
    <name evidence="10" type="ORF">ENW96_10330</name>
</gene>
<dbReference type="GO" id="GO:0070181">
    <property type="term" value="F:small ribosomal subunit rRNA binding"/>
    <property type="evidence" value="ECO:0007669"/>
    <property type="project" value="TreeGrafter"/>
</dbReference>
<evidence type="ECO:0000313" key="10">
    <source>
        <dbReference type="EMBL" id="HGF34768.1"/>
    </source>
</evidence>
<reference evidence="10" key="1">
    <citation type="journal article" date="2020" name="mSystems">
        <title>Genome- and Community-Level Interaction Insights into Carbon Utilization and Element Cycling Functions of Hydrothermarchaeota in Hydrothermal Sediment.</title>
        <authorList>
            <person name="Zhou Z."/>
            <person name="Liu Y."/>
            <person name="Xu W."/>
            <person name="Pan J."/>
            <person name="Luo Z.H."/>
            <person name="Li M."/>
        </authorList>
    </citation>
    <scope>NUCLEOTIDE SEQUENCE [LARGE SCALE GENOMIC DNA]</scope>
    <source>
        <strain evidence="10">SpSt-897</strain>
    </source>
</reference>
<comment type="function">
    <text evidence="1 8">Binds directly to 16S ribosomal RNA.</text>
</comment>
<dbReference type="InterPro" id="IPR002583">
    <property type="entry name" value="Ribosomal_bS20"/>
</dbReference>
<evidence type="ECO:0000256" key="1">
    <source>
        <dbReference type="ARBA" id="ARBA00003134"/>
    </source>
</evidence>
<dbReference type="GO" id="GO:0006412">
    <property type="term" value="P:translation"/>
    <property type="evidence" value="ECO:0007669"/>
    <property type="project" value="UniProtKB-UniRule"/>
</dbReference>
<dbReference type="GO" id="GO:0003735">
    <property type="term" value="F:structural constituent of ribosome"/>
    <property type="evidence" value="ECO:0007669"/>
    <property type="project" value="InterPro"/>
</dbReference>
<name>A0A7C3Z3U5_9BACT</name>
<evidence type="ECO:0000256" key="9">
    <source>
        <dbReference type="SAM" id="MobiDB-lite"/>
    </source>
</evidence>
<dbReference type="GO" id="GO:0015935">
    <property type="term" value="C:small ribosomal subunit"/>
    <property type="evidence" value="ECO:0007669"/>
    <property type="project" value="TreeGrafter"/>
</dbReference>
<dbReference type="NCBIfam" id="TIGR00029">
    <property type="entry name" value="S20"/>
    <property type="match status" value="1"/>
</dbReference>
<sequence length="90" mass="10234">MARHLSAMKRARQNKKRRVRNQARKTRVKNLVRDVRLAVAQKNFEEAEAALQKAVPVIARIAGKGTLHWRTAARKISRLTLQVNALKAAQ</sequence>
<organism evidence="10">
    <name type="scientific">Desulfobacca acetoxidans</name>
    <dbReference type="NCBI Taxonomy" id="60893"/>
    <lineage>
        <taxon>Bacteria</taxon>
        <taxon>Pseudomonadati</taxon>
        <taxon>Thermodesulfobacteriota</taxon>
        <taxon>Desulfobaccia</taxon>
        <taxon>Desulfobaccales</taxon>
        <taxon>Desulfobaccaceae</taxon>
        <taxon>Desulfobacca</taxon>
    </lineage>
</organism>
<dbReference type="AlphaFoldDB" id="A0A7C3Z3U5"/>
<keyword evidence="5 8" id="KW-0689">Ribosomal protein</keyword>
<evidence type="ECO:0000256" key="2">
    <source>
        <dbReference type="ARBA" id="ARBA00007634"/>
    </source>
</evidence>
<keyword evidence="4 8" id="KW-0694">RNA-binding</keyword>
<comment type="similarity">
    <text evidence="2 8">Belongs to the bacterial ribosomal protein bS20 family.</text>
</comment>
<evidence type="ECO:0000256" key="7">
    <source>
        <dbReference type="ARBA" id="ARBA00035136"/>
    </source>
</evidence>
<protein>
    <recommendedName>
        <fullName evidence="7 8">Small ribosomal subunit protein bS20</fullName>
    </recommendedName>
</protein>
<dbReference type="InterPro" id="IPR036510">
    <property type="entry name" value="Ribosomal_bS20_sf"/>
</dbReference>
<dbReference type="HAMAP" id="MF_00500">
    <property type="entry name" value="Ribosomal_bS20"/>
    <property type="match status" value="1"/>
</dbReference>